<dbReference type="CDD" id="cd02869">
    <property type="entry name" value="PseudoU_synth_RluA_like"/>
    <property type="match status" value="1"/>
</dbReference>
<dbReference type="RefSeq" id="WP_236346681.1">
    <property type="nucleotide sequence ID" value="NZ_CAKMMF010000041.1"/>
</dbReference>
<dbReference type="InterPro" id="IPR050188">
    <property type="entry name" value="RluA_PseudoU_synthase"/>
</dbReference>
<dbReference type="PROSITE" id="PS50889">
    <property type="entry name" value="S4"/>
    <property type="match status" value="1"/>
</dbReference>
<dbReference type="PANTHER" id="PTHR21600:SF44">
    <property type="entry name" value="RIBOSOMAL LARGE SUBUNIT PSEUDOURIDINE SYNTHASE D"/>
    <property type="match status" value="1"/>
</dbReference>
<feature type="domain" description="Pseudouridine synthase RsuA/RluA-like" evidence="5">
    <location>
        <begin position="95"/>
        <end position="248"/>
    </location>
</feature>
<dbReference type="SUPFAM" id="SSF55120">
    <property type="entry name" value="Pseudouridine synthase"/>
    <property type="match status" value="1"/>
</dbReference>
<comment type="caution">
    <text evidence="6">The sequence shown here is derived from an EMBL/GenBank/DDBJ whole genome shotgun (WGS) entry which is preliminary data.</text>
</comment>
<dbReference type="GO" id="GO:0160140">
    <property type="term" value="F:23S rRNA pseudouridine(1911/1915/1917) synthase activity"/>
    <property type="evidence" value="ECO:0007669"/>
    <property type="project" value="UniProtKB-EC"/>
</dbReference>
<comment type="similarity">
    <text evidence="2 4">Belongs to the pseudouridine synthase RluA family.</text>
</comment>
<name>A0ABN8H4G9_9BACL</name>
<reference evidence="6" key="1">
    <citation type="submission" date="2022-01" db="EMBL/GenBank/DDBJ databases">
        <authorList>
            <person name="Criscuolo A."/>
        </authorList>
    </citation>
    <scope>NUCLEOTIDE SEQUENCE</scope>
    <source>
        <strain evidence="6">CIP111893</strain>
    </source>
</reference>
<gene>
    <name evidence="6" type="primary">rluD_2</name>
    <name evidence="6" type="ORF">PAECIP111893_04969</name>
</gene>
<evidence type="ECO:0000256" key="2">
    <source>
        <dbReference type="ARBA" id="ARBA00010876"/>
    </source>
</evidence>
<evidence type="ECO:0000313" key="6">
    <source>
        <dbReference type="EMBL" id="CAH1223381.1"/>
    </source>
</evidence>
<dbReference type="EMBL" id="CAKMMF010000041">
    <property type="protein sequence ID" value="CAH1223381.1"/>
    <property type="molecule type" value="Genomic_DNA"/>
</dbReference>
<dbReference type="Gene3D" id="3.30.2350.10">
    <property type="entry name" value="Pseudouridine synthase"/>
    <property type="match status" value="1"/>
</dbReference>
<evidence type="ECO:0000256" key="3">
    <source>
        <dbReference type="PROSITE-ProRule" id="PRU00182"/>
    </source>
</evidence>
<comment type="function">
    <text evidence="4">Responsible for synthesis of pseudouridine from uracil.</text>
</comment>
<sequence length="331" mass="37328">MSVEEAYYEPLTVVVSPEEGGMTVRKVLERRLGVSRKLLSRLKLTEQGITVNGRRVYTSERVQEGDQLTVRMEQEESDDILAEPMELDIVFEDRNLLIVNKPPGIVVHPTHGHYTGTLANGVIYHWKQQGEKVRFRPVHRLDEDTSGLVAIAKTPYVHQQLSEQLQRGEVDKRYRAYVYRAPRELAGTINAPIDRDPEEPHVRIVTPSGYDSVTHYDTEEVYGNGIAAKVKLKLETGRTHQIRVHMKHIGCPLIGDKLYGYASEGDAASKGGSPQMEAAVNRQALHAAVLGLTHPISRERMVFEAALPQDLQQLEDYLLKLNGLRVLEIKE</sequence>
<evidence type="ECO:0000256" key="4">
    <source>
        <dbReference type="RuleBase" id="RU362028"/>
    </source>
</evidence>
<protein>
    <recommendedName>
        <fullName evidence="4">Pseudouridine synthase</fullName>
        <ecNumber evidence="4">5.4.99.-</ecNumber>
    </recommendedName>
</protein>
<proteinExistence type="inferred from homology"/>
<dbReference type="NCBIfam" id="TIGR00005">
    <property type="entry name" value="rluA_subfam"/>
    <property type="match status" value="1"/>
</dbReference>
<keyword evidence="4 6" id="KW-0413">Isomerase</keyword>
<organism evidence="6 7">
    <name type="scientific">Paenibacillus plantiphilus</name>
    <dbReference type="NCBI Taxonomy" id="2905650"/>
    <lineage>
        <taxon>Bacteria</taxon>
        <taxon>Bacillati</taxon>
        <taxon>Bacillota</taxon>
        <taxon>Bacilli</taxon>
        <taxon>Bacillales</taxon>
        <taxon>Paenibacillaceae</taxon>
        <taxon>Paenibacillus</taxon>
    </lineage>
</organism>
<evidence type="ECO:0000313" key="7">
    <source>
        <dbReference type="Proteomes" id="UP000838686"/>
    </source>
</evidence>
<dbReference type="EC" id="5.4.99.-" evidence="4"/>
<dbReference type="InterPro" id="IPR006145">
    <property type="entry name" value="PsdUridine_synth_RsuA/RluA"/>
</dbReference>
<evidence type="ECO:0000256" key="1">
    <source>
        <dbReference type="ARBA" id="ARBA00000073"/>
    </source>
</evidence>
<accession>A0ABN8H4G9</accession>
<keyword evidence="3" id="KW-0694">RNA-binding</keyword>
<comment type="catalytic activity">
    <reaction evidence="1 4">
        <text>a uridine in RNA = a pseudouridine in RNA</text>
        <dbReference type="Rhea" id="RHEA:48348"/>
        <dbReference type="Rhea" id="RHEA-COMP:12068"/>
        <dbReference type="Rhea" id="RHEA-COMP:12069"/>
        <dbReference type="ChEBI" id="CHEBI:65314"/>
        <dbReference type="ChEBI" id="CHEBI:65315"/>
    </reaction>
</comment>
<evidence type="ECO:0000259" key="5">
    <source>
        <dbReference type="Pfam" id="PF00849"/>
    </source>
</evidence>
<dbReference type="Pfam" id="PF00849">
    <property type="entry name" value="PseudoU_synth_2"/>
    <property type="match status" value="1"/>
</dbReference>
<dbReference type="InterPro" id="IPR020103">
    <property type="entry name" value="PsdUridine_synth_cat_dom_sf"/>
</dbReference>
<keyword evidence="7" id="KW-1185">Reference proteome</keyword>
<dbReference type="PANTHER" id="PTHR21600">
    <property type="entry name" value="MITOCHONDRIAL RNA PSEUDOURIDINE SYNTHASE"/>
    <property type="match status" value="1"/>
</dbReference>
<dbReference type="InterPro" id="IPR006225">
    <property type="entry name" value="PsdUridine_synth_RluC/D"/>
</dbReference>
<dbReference type="Proteomes" id="UP000838686">
    <property type="component" value="Unassembled WGS sequence"/>
</dbReference>